<feature type="domain" description="RING-type" evidence="6">
    <location>
        <begin position="304"/>
        <end position="345"/>
    </location>
</feature>
<dbReference type="AlphaFoldDB" id="A0A9C7PSW6"/>
<evidence type="ECO:0000313" key="8">
    <source>
        <dbReference type="Proteomes" id="UP001061958"/>
    </source>
</evidence>
<evidence type="ECO:0000256" key="5">
    <source>
        <dbReference type="SAM" id="MobiDB-lite"/>
    </source>
</evidence>
<keyword evidence="1" id="KW-0479">Metal-binding</keyword>
<dbReference type="PROSITE" id="PS00518">
    <property type="entry name" value="ZF_RING_1"/>
    <property type="match status" value="1"/>
</dbReference>
<name>A0A9C7PSW6_9RHOD</name>
<feature type="compositionally biased region" description="Basic residues" evidence="5">
    <location>
        <begin position="28"/>
        <end position="37"/>
    </location>
</feature>
<evidence type="ECO:0000256" key="3">
    <source>
        <dbReference type="ARBA" id="ARBA00022833"/>
    </source>
</evidence>
<evidence type="ECO:0000313" key="7">
    <source>
        <dbReference type="EMBL" id="GJQ10128.1"/>
    </source>
</evidence>
<evidence type="ECO:0000259" key="6">
    <source>
        <dbReference type="PROSITE" id="PS50089"/>
    </source>
</evidence>
<organism evidence="7 8">
    <name type="scientific">Galdieria partita</name>
    <dbReference type="NCBI Taxonomy" id="83374"/>
    <lineage>
        <taxon>Eukaryota</taxon>
        <taxon>Rhodophyta</taxon>
        <taxon>Bangiophyceae</taxon>
        <taxon>Galdieriales</taxon>
        <taxon>Galdieriaceae</taxon>
        <taxon>Galdieria</taxon>
    </lineage>
</organism>
<dbReference type="Pfam" id="PF13920">
    <property type="entry name" value="zf-C3HC4_3"/>
    <property type="match status" value="1"/>
</dbReference>
<gene>
    <name evidence="7" type="ORF">GpartN1_g1919.t1</name>
</gene>
<reference evidence="7" key="1">
    <citation type="journal article" date="2022" name="Proc. Natl. Acad. Sci. U.S.A.">
        <title>Life cycle and functional genomics of the unicellular red alga Galdieria for elucidating algal and plant evolution and industrial use.</title>
        <authorList>
            <person name="Hirooka S."/>
            <person name="Itabashi T."/>
            <person name="Ichinose T.M."/>
            <person name="Onuma R."/>
            <person name="Fujiwara T."/>
            <person name="Yamashita S."/>
            <person name="Jong L.W."/>
            <person name="Tomita R."/>
            <person name="Iwane A.H."/>
            <person name="Miyagishima S.Y."/>
        </authorList>
    </citation>
    <scope>NUCLEOTIDE SEQUENCE</scope>
    <source>
        <strain evidence="7">NBRC 102759</strain>
    </source>
</reference>
<reference evidence="7" key="2">
    <citation type="submission" date="2022-01" db="EMBL/GenBank/DDBJ databases">
        <authorList>
            <person name="Hirooka S."/>
            <person name="Miyagishima S.Y."/>
        </authorList>
    </citation>
    <scope>NUCLEOTIDE SEQUENCE</scope>
    <source>
        <strain evidence="7">NBRC 102759</strain>
    </source>
</reference>
<dbReference type="SMART" id="SM00184">
    <property type="entry name" value="RING"/>
    <property type="match status" value="1"/>
</dbReference>
<dbReference type="InterPro" id="IPR001841">
    <property type="entry name" value="Znf_RING"/>
</dbReference>
<accession>A0A9C7PSW6</accession>
<evidence type="ECO:0000256" key="1">
    <source>
        <dbReference type="ARBA" id="ARBA00022723"/>
    </source>
</evidence>
<dbReference type="Gene3D" id="3.30.40.10">
    <property type="entry name" value="Zinc/RING finger domain, C3HC4 (zinc finger)"/>
    <property type="match status" value="1"/>
</dbReference>
<dbReference type="PROSITE" id="PS50089">
    <property type="entry name" value="ZF_RING_2"/>
    <property type="match status" value="1"/>
</dbReference>
<dbReference type="InterPro" id="IPR013083">
    <property type="entry name" value="Znf_RING/FYVE/PHD"/>
</dbReference>
<protein>
    <recommendedName>
        <fullName evidence="6">RING-type domain-containing protein</fullName>
    </recommendedName>
</protein>
<keyword evidence="3" id="KW-0862">Zinc</keyword>
<keyword evidence="2 4" id="KW-0863">Zinc-finger</keyword>
<dbReference type="CDD" id="cd16449">
    <property type="entry name" value="RING-HC"/>
    <property type="match status" value="1"/>
</dbReference>
<dbReference type="GO" id="GO:0008270">
    <property type="term" value="F:zinc ion binding"/>
    <property type="evidence" value="ECO:0007669"/>
    <property type="project" value="UniProtKB-KW"/>
</dbReference>
<feature type="compositionally biased region" description="Low complexity" evidence="5">
    <location>
        <begin position="12"/>
        <end position="25"/>
    </location>
</feature>
<keyword evidence="8" id="KW-1185">Reference proteome</keyword>
<proteinExistence type="predicted"/>
<feature type="region of interest" description="Disordered" evidence="5">
    <location>
        <begin position="12"/>
        <end position="60"/>
    </location>
</feature>
<dbReference type="SUPFAM" id="SSF57850">
    <property type="entry name" value="RING/U-box"/>
    <property type="match status" value="1"/>
</dbReference>
<dbReference type="Proteomes" id="UP001061958">
    <property type="component" value="Unassembled WGS sequence"/>
</dbReference>
<comment type="caution">
    <text evidence="7">The sequence shown here is derived from an EMBL/GenBank/DDBJ whole genome shotgun (WGS) entry which is preliminary data.</text>
</comment>
<evidence type="ECO:0000256" key="2">
    <source>
        <dbReference type="ARBA" id="ARBA00022771"/>
    </source>
</evidence>
<dbReference type="InterPro" id="IPR017907">
    <property type="entry name" value="Znf_RING_CS"/>
</dbReference>
<evidence type="ECO:0000256" key="4">
    <source>
        <dbReference type="PROSITE-ProRule" id="PRU00175"/>
    </source>
</evidence>
<dbReference type="EMBL" id="BQMJ01000013">
    <property type="protein sequence ID" value="GJQ10128.1"/>
    <property type="molecule type" value="Genomic_DNA"/>
</dbReference>
<sequence>MSQRITEVFLRSRAQAAAATNSDDATTTRRRRRRRRRDGSGDEQPQQPSSRRRTRPEDQRQGIDESINLYLQEFFGPNWAQIPFWYFVETSFSPEQSQMIKSYFLQVRSAVYSMEIFVSLIAHFDEYPLTSPVDALLIIQNAIQVSNAISLIQAYESPDSLGKQILLSLCLSHADMAHRIVLLLYIHHLSVVDTVGSIAEPLAQYRIMDSSPSVEQILASIVEFHNGMLAPRIGLQFVSFVTQNWSSIPPQTWETILRLSQQVAGNQQINYLEHLLAQAIDDQANIQRTPPPGFHRLSAPSSPCPICRDDEHPKEYAPNPCSHGVCYECAETLARSQNRTCPFCRSAF</sequence>